<sequence>MLALKRRSGPDYRLCRQTVTVYHWDGATTYTRKVIHNAFLDFRKTQNVDKTGSTEANSFLLVIPGAVVPVAVGDKVVQGEGPEITTREAWAAFIPAKVPGLVVVKYVDPKYYHGSVVHTEAGG</sequence>
<reference evidence="1" key="1">
    <citation type="journal article" date="2021" name="Proc. Natl. Acad. Sci. U.S.A.">
        <title>A Catalog of Tens of Thousands of Viruses from Human Metagenomes Reveals Hidden Associations with Chronic Diseases.</title>
        <authorList>
            <person name="Tisza M.J."/>
            <person name="Buck C.B."/>
        </authorList>
    </citation>
    <scope>NUCLEOTIDE SEQUENCE</scope>
    <source>
        <strain evidence="1">CtHNe8</strain>
    </source>
</reference>
<organism evidence="1">
    <name type="scientific">Siphoviridae sp. ctHNe8</name>
    <dbReference type="NCBI Taxonomy" id="2827827"/>
    <lineage>
        <taxon>Viruses</taxon>
        <taxon>Duplodnaviria</taxon>
        <taxon>Heunggongvirae</taxon>
        <taxon>Uroviricota</taxon>
        <taxon>Caudoviricetes</taxon>
    </lineage>
</organism>
<name>A0A8S5S8H8_9CAUD</name>
<accession>A0A8S5S8H8</accession>
<dbReference type="EMBL" id="BK032553">
    <property type="protein sequence ID" value="DAF47301.1"/>
    <property type="molecule type" value="Genomic_DNA"/>
</dbReference>
<evidence type="ECO:0000313" key="1">
    <source>
        <dbReference type="EMBL" id="DAF47301.1"/>
    </source>
</evidence>
<protein>
    <submittedName>
        <fullName evidence="1">Uncharacterized protein</fullName>
    </submittedName>
</protein>
<proteinExistence type="predicted"/>